<accession>A0A5M6AAP4</accession>
<organism evidence="5 6">
    <name type="scientific">Bacteroides cellulosilyticus</name>
    <dbReference type="NCBI Taxonomy" id="246787"/>
    <lineage>
        <taxon>Bacteria</taxon>
        <taxon>Pseudomonadati</taxon>
        <taxon>Bacteroidota</taxon>
        <taxon>Bacteroidia</taxon>
        <taxon>Bacteroidales</taxon>
        <taxon>Bacteroidaceae</taxon>
        <taxon>Bacteroides</taxon>
    </lineage>
</organism>
<dbReference type="Proteomes" id="UP000325055">
    <property type="component" value="Unassembled WGS sequence"/>
</dbReference>
<dbReference type="RefSeq" id="WP_149949624.1">
    <property type="nucleotide sequence ID" value="NZ_JADMXO010000038.1"/>
</dbReference>
<dbReference type="SUPFAM" id="SSF53448">
    <property type="entry name" value="Nucleotide-diphospho-sugar transferases"/>
    <property type="match status" value="1"/>
</dbReference>
<proteinExistence type="inferred from homology"/>
<gene>
    <name evidence="5" type="ORF">F2Y86_07925</name>
</gene>
<evidence type="ECO:0000256" key="1">
    <source>
        <dbReference type="ARBA" id="ARBA00006739"/>
    </source>
</evidence>
<dbReference type="InterPro" id="IPR001173">
    <property type="entry name" value="Glyco_trans_2-like"/>
</dbReference>
<comment type="similarity">
    <text evidence="1">Belongs to the glycosyltransferase 2 family.</text>
</comment>
<comment type="caution">
    <text evidence="5">The sequence shown here is derived from an EMBL/GenBank/DDBJ whole genome shotgun (WGS) entry which is preliminary data.</text>
</comment>
<evidence type="ECO:0000313" key="6">
    <source>
        <dbReference type="Proteomes" id="UP000325055"/>
    </source>
</evidence>
<reference evidence="5 6" key="1">
    <citation type="journal article" date="2019" name="Nat. Med.">
        <title>A library of human gut bacterial isolates paired with longitudinal multiomics data enables mechanistic microbiome research.</title>
        <authorList>
            <person name="Poyet M."/>
            <person name="Groussin M."/>
            <person name="Gibbons S.M."/>
            <person name="Avila-Pacheco J."/>
            <person name="Jiang X."/>
            <person name="Kearney S.M."/>
            <person name="Perrotta A.R."/>
            <person name="Berdy B."/>
            <person name="Zhao S."/>
            <person name="Lieberman T.D."/>
            <person name="Swanson P.K."/>
            <person name="Smith M."/>
            <person name="Roesemann S."/>
            <person name="Alexander J.E."/>
            <person name="Rich S.A."/>
            <person name="Livny J."/>
            <person name="Vlamakis H."/>
            <person name="Clish C."/>
            <person name="Bullock K."/>
            <person name="Deik A."/>
            <person name="Scott J."/>
            <person name="Pierce K.A."/>
            <person name="Xavier R.J."/>
            <person name="Alm E.J."/>
        </authorList>
    </citation>
    <scope>NUCLEOTIDE SEQUENCE [LARGE SCALE GENOMIC DNA]</scope>
    <source>
        <strain evidence="5 6">BIOML-A7</strain>
    </source>
</reference>
<dbReference type="InterPro" id="IPR029044">
    <property type="entry name" value="Nucleotide-diphossugar_trans"/>
</dbReference>
<dbReference type="AlphaFoldDB" id="A0A5M6AAP4"/>
<protein>
    <submittedName>
        <fullName evidence="5">Glycosyltransferase family 2 protein</fullName>
    </submittedName>
</protein>
<dbReference type="GO" id="GO:0016757">
    <property type="term" value="F:glycosyltransferase activity"/>
    <property type="evidence" value="ECO:0007669"/>
    <property type="project" value="UniProtKB-KW"/>
</dbReference>
<dbReference type="EMBL" id="VVYW01000006">
    <property type="protein sequence ID" value="KAA5409627.1"/>
    <property type="molecule type" value="Genomic_DNA"/>
</dbReference>
<evidence type="ECO:0000313" key="5">
    <source>
        <dbReference type="EMBL" id="KAA5409627.1"/>
    </source>
</evidence>
<name>A0A5M6AAP4_9BACE</name>
<dbReference type="Pfam" id="PF00535">
    <property type="entry name" value="Glycos_transf_2"/>
    <property type="match status" value="1"/>
</dbReference>
<keyword evidence="2" id="KW-0328">Glycosyltransferase</keyword>
<evidence type="ECO:0000256" key="3">
    <source>
        <dbReference type="ARBA" id="ARBA00022679"/>
    </source>
</evidence>
<sequence length="279" mass="32404">MTIPIIILNYNSSTDCSKCISFLKQQKEVEVEIVVVDNCSREDDVKTLRKLCSKQQCTLIENHENRGYNAGNNIGLRYAAQKGYKYALIANPDMEFPQKDYLAKMVAKMEEDEEIVACGSDIVNSEGLHQNPLNYVSFWNEFLWPFEMLKFVCSQKALSTVMNHQNSFYCPVLSGCCLLVRIGFIKQISFLDEHVFLYCEESILAHQVKVAGMKLYYMSDVSAIHRHIKSQKGNPYRRLMLLCDSRDYKNRYHSDYNFVQLQLLLLSSKLRKWILKIKS</sequence>
<feature type="domain" description="Glycosyltransferase 2-like" evidence="4">
    <location>
        <begin position="5"/>
        <end position="142"/>
    </location>
</feature>
<evidence type="ECO:0000259" key="4">
    <source>
        <dbReference type="Pfam" id="PF00535"/>
    </source>
</evidence>
<keyword evidence="3 5" id="KW-0808">Transferase</keyword>
<dbReference type="PANTHER" id="PTHR43179">
    <property type="entry name" value="RHAMNOSYLTRANSFERASE WBBL"/>
    <property type="match status" value="1"/>
</dbReference>
<dbReference type="Gene3D" id="3.90.550.10">
    <property type="entry name" value="Spore Coat Polysaccharide Biosynthesis Protein SpsA, Chain A"/>
    <property type="match status" value="1"/>
</dbReference>
<dbReference type="PANTHER" id="PTHR43179:SF12">
    <property type="entry name" value="GALACTOFURANOSYLTRANSFERASE GLFT2"/>
    <property type="match status" value="1"/>
</dbReference>
<evidence type="ECO:0000256" key="2">
    <source>
        <dbReference type="ARBA" id="ARBA00022676"/>
    </source>
</evidence>